<protein>
    <submittedName>
        <fullName evidence="1">Uncharacterized protein</fullName>
    </submittedName>
</protein>
<evidence type="ECO:0000313" key="2">
    <source>
        <dbReference type="Proteomes" id="UP000014622"/>
    </source>
</evidence>
<reference evidence="1 2" key="1">
    <citation type="submission" date="2013-06" db="EMBL/GenBank/DDBJ databases">
        <authorList>
            <person name="Weinstock G."/>
            <person name="Sodergren E."/>
            <person name="Lobos E.A."/>
            <person name="Fulton L."/>
            <person name="Fulton R."/>
            <person name="Courtney L."/>
            <person name="Fronick C."/>
            <person name="O'Laughlin M."/>
            <person name="Godfrey J."/>
            <person name="Wilson R.M."/>
            <person name="Miner T."/>
            <person name="Farmer C."/>
            <person name="Delehaunty K."/>
            <person name="Cordes M."/>
            <person name="Minx P."/>
            <person name="Tomlinson C."/>
            <person name="Chen J."/>
            <person name="Wollam A."/>
            <person name="Pepin K.H."/>
            <person name="Bhonagiri V."/>
            <person name="Zhang X."/>
            <person name="Warren W."/>
            <person name="Mitreva M."/>
            <person name="Mardis E.R."/>
            <person name="Wilson R.K."/>
        </authorList>
    </citation>
    <scope>NUCLEOTIDE SEQUENCE [LARGE SCALE GENOMIC DNA]</scope>
    <source>
        <strain evidence="1 2">SD2A-2</strain>
    </source>
</reference>
<dbReference type="EMBL" id="ATIT01000064">
    <property type="protein sequence ID" value="EPI14269.1"/>
    <property type="molecule type" value="Genomic_DNA"/>
</dbReference>
<dbReference type="AlphaFoldDB" id="A0AB73AE98"/>
<organism evidence="1 2">
    <name type="scientific">Enterococcus faecium SD2A-2</name>
    <dbReference type="NCBI Taxonomy" id="1244154"/>
    <lineage>
        <taxon>Bacteria</taxon>
        <taxon>Bacillati</taxon>
        <taxon>Bacillota</taxon>
        <taxon>Bacilli</taxon>
        <taxon>Lactobacillales</taxon>
        <taxon>Enterococcaceae</taxon>
        <taxon>Enterococcus</taxon>
    </lineage>
</organism>
<dbReference type="Proteomes" id="UP000014622">
    <property type="component" value="Unassembled WGS sequence"/>
</dbReference>
<accession>A0AB73AE98</accession>
<comment type="caution">
    <text evidence="1">The sequence shown here is derived from an EMBL/GenBank/DDBJ whole genome shotgun (WGS) entry which is preliminary data.</text>
</comment>
<sequence>MKKQQVNCNLQKRLGQKRLTPRNKKEFTKIAFQNFCEFQLISEGVASASAVYTCLERETKVFLYFCPTLFFVRGKNCTFFVCSFQT</sequence>
<proteinExistence type="predicted"/>
<evidence type="ECO:0000313" key="1">
    <source>
        <dbReference type="EMBL" id="EPI14269.1"/>
    </source>
</evidence>
<gene>
    <name evidence="1" type="ORF">D356_00884</name>
</gene>
<name>A0AB73AE98_ENTFC</name>